<proteinExistence type="predicted"/>
<dbReference type="Proteomes" id="UP000030816">
    <property type="component" value="Unassembled WGS sequence"/>
</dbReference>
<dbReference type="GeneID" id="63738343"/>
<organism evidence="1 2">
    <name type="scientific">Metarhizium album (strain ARSEF 1941)</name>
    <dbReference type="NCBI Taxonomy" id="1081103"/>
    <lineage>
        <taxon>Eukaryota</taxon>
        <taxon>Fungi</taxon>
        <taxon>Dikarya</taxon>
        <taxon>Ascomycota</taxon>
        <taxon>Pezizomycotina</taxon>
        <taxon>Sordariomycetes</taxon>
        <taxon>Hypocreomycetidae</taxon>
        <taxon>Hypocreales</taxon>
        <taxon>Clavicipitaceae</taxon>
        <taxon>Metarhizium</taxon>
    </lineage>
</organism>
<dbReference type="RefSeq" id="XP_040679193.1">
    <property type="nucleotide sequence ID" value="XM_040822687.1"/>
</dbReference>
<comment type="caution">
    <text evidence="1">The sequence shown here is derived from an EMBL/GenBank/DDBJ whole genome shotgun (WGS) entry which is preliminary data.</text>
</comment>
<name>A0A0B2WXH4_METAS</name>
<evidence type="ECO:0000313" key="1">
    <source>
        <dbReference type="EMBL" id="KHN98127.1"/>
    </source>
</evidence>
<gene>
    <name evidence="1" type="ORF">MAM_03888</name>
</gene>
<dbReference type="InterPro" id="IPR013785">
    <property type="entry name" value="Aldolase_TIM"/>
</dbReference>
<dbReference type="OrthoDB" id="4139606at2759"/>
<reference evidence="1 2" key="1">
    <citation type="journal article" date="2014" name="Proc. Natl. Acad. Sci. U.S.A.">
        <title>Trajectory and genomic determinants of fungal-pathogen speciation and host adaptation.</title>
        <authorList>
            <person name="Hu X."/>
            <person name="Xiao G."/>
            <person name="Zheng P."/>
            <person name="Shang Y."/>
            <person name="Su Y."/>
            <person name="Zhang X."/>
            <person name="Liu X."/>
            <person name="Zhan S."/>
            <person name="St Leger R.J."/>
            <person name="Wang C."/>
        </authorList>
    </citation>
    <scope>NUCLEOTIDE SEQUENCE [LARGE SCALE GENOMIC DNA]</scope>
    <source>
        <strain evidence="1 2">ARSEF 1941</strain>
    </source>
</reference>
<accession>A0A0B2WXH4</accession>
<protein>
    <submittedName>
        <fullName evidence="1">Uncharacterized protein</fullName>
    </submittedName>
</protein>
<dbReference type="HOGENOM" id="CLU_050868_0_0_1"/>
<dbReference type="Gene3D" id="3.20.20.70">
    <property type="entry name" value="Aldolase class I"/>
    <property type="match status" value="1"/>
</dbReference>
<dbReference type="AlphaFoldDB" id="A0A0B2WXH4"/>
<sequence length="272" mass="29979">MLAKTLTVSSLLGPAISASNFRVFDSTAYTNTSVGYGTSNINWIPNYVCSPLVAHNAIPSADTWQSVVLQWNIYPGYPLVLDCENIYLNSPSTADHNLEVMKTLQTWAAQVLPSRQIIGWYGLSGNTAASLYGHYQRLIANYSAHAFFPSAYTFSSSLATWQTSLNSVLAKVKAIDASLPVYPFIWPQYHESPHSFYPVELWKNQLDVLTENQEMDGFVIWGGKNHLVCGDVCQATAGTKPWLSATRTYLKGLYGIYGGTPQKQGAQLFTGV</sequence>
<keyword evidence="2" id="KW-1185">Reference proteome</keyword>
<dbReference type="EMBL" id="AZHE01000008">
    <property type="protein sequence ID" value="KHN98127.1"/>
    <property type="molecule type" value="Genomic_DNA"/>
</dbReference>
<evidence type="ECO:0000313" key="2">
    <source>
        <dbReference type="Proteomes" id="UP000030816"/>
    </source>
</evidence>